<dbReference type="InterPro" id="IPR000073">
    <property type="entry name" value="AB_hydrolase_1"/>
</dbReference>
<reference evidence="2 3" key="1">
    <citation type="submission" date="2021-12" db="EMBL/GenBank/DDBJ databases">
        <title>Sinirhodobacter sp. WL0062 is a bacterium isolated from seawater.</title>
        <authorList>
            <person name="Wang L."/>
            <person name="He W."/>
            <person name="Zhang D.-F."/>
        </authorList>
    </citation>
    <scope>NUCLEOTIDE SEQUENCE [LARGE SCALE GENOMIC DNA]</scope>
    <source>
        <strain evidence="2 3">WL0062</strain>
    </source>
</reference>
<dbReference type="PRINTS" id="PR00111">
    <property type="entry name" value="ABHYDROLASE"/>
</dbReference>
<feature type="domain" description="AB hydrolase-1" evidence="1">
    <location>
        <begin position="26"/>
        <end position="259"/>
    </location>
</feature>
<gene>
    <name evidence="2" type="ORF">LZA78_04455</name>
</gene>
<evidence type="ECO:0000313" key="3">
    <source>
        <dbReference type="Proteomes" id="UP001521181"/>
    </source>
</evidence>
<dbReference type="Proteomes" id="UP001521181">
    <property type="component" value="Unassembled WGS sequence"/>
</dbReference>
<keyword evidence="2" id="KW-0378">Hydrolase</keyword>
<organism evidence="2 3">
    <name type="scientific">Rhodobacter flavimaris</name>
    <dbReference type="NCBI Taxonomy" id="2907145"/>
    <lineage>
        <taxon>Bacteria</taxon>
        <taxon>Pseudomonadati</taxon>
        <taxon>Pseudomonadota</taxon>
        <taxon>Alphaproteobacteria</taxon>
        <taxon>Rhodobacterales</taxon>
        <taxon>Rhodobacter group</taxon>
        <taxon>Rhodobacter</taxon>
    </lineage>
</organism>
<dbReference type="EMBL" id="JAJUOS010000002">
    <property type="protein sequence ID" value="MCE5972726.1"/>
    <property type="molecule type" value="Genomic_DNA"/>
</dbReference>
<dbReference type="GO" id="GO:0016787">
    <property type="term" value="F:hydrolase activity"/>
    <property type="evidence" value="ECO:0007669"/>
    <property type="project" value="UniProtKB-KW"/>
</dbReference>
<evidence type="ECO:0000313" key="2">
    <source>
        <dbReference type="EMBL" id="MCE5972726.1"/>
    </source>
</evidence>
<dbReference type="InterPro" id="IPR050266">
    <property type="entry name" value="AB_hydrolase_sf"/>
</dbReference>
<dbReference type="RefSeq" id="WP_233675734.1">
    <property type="nucleotide sequence ID" value="NZ_JAJUOS010000002.1"/>
</dbReference>
<dbReference type="PANTHER" id="PTHR43798">
    <property type="entry name" value="MONOACYLGLYCEROL LIPASE"/>
    <property type="match status" value="1"/>
</dbReference>
<dbReference type="InterPro" id="IPR029058">
    <property type="entry name" value="AB_hydrolase_fold"/>
</dbReference>
<dbReference type="PANTHER" id="PTHR43798:SF33">
    <property type="entry name" value="HYDROLASE, PUTATIVE (AFU_ORTHOLOGUE AFUA_2G14860)-RELATED"/>
    <property type="match status" value="1"/>
</dbReference>
<keyword evidence="3" id="KW-1185">Reference proteome</keyword>
<evidence type="ECO:0000259" key="1">
    <source>
        <dbReference type="Pfam" id="PF12697"/>
    </source>
</evidence>
<accession>A0ABS8YVH5</accession>
<dbReference type="Gene3D" id="3.40.50.1820">
    <property type="entry name" value="alpha/beta hydrolase"/>
    <property type="match status" value="1"/>
</dbReference>
<comment type="caution">
    <text evidence="2">The sequence shown here is derived from an EMBL/GenBank/DDBJ whole genome shotgun (WGS) entry which is preliminary data.</text>
</comment>
<dbReference type="SUPFAM" id="SSF53474">
    <property type="entry name" value="alpha/beta-Hydrolases"/>
    <property type="match status" value="1"/>
</dbReference>
<sequence length="270" mass="29352">MPKDMRQGAETNWQVIGEGERPALAIHCMLGSGEMWTPVLAPLGAQTSATTFDLPGHGKSAPWTPETVEPGAYQRLAAQIAASFIERPVDLIGHSFGASVALRIAVAAPEAVRSLTLVEPVLFKAAEGSAEWQELRPHQDHLDELMQTRQYEEAARRFMRAWGTGQEWDTLPPHQRARFIAQMEIVANVTPSNFDDPGQITREGGMEQIDAPVLLVYGDRSPPISARVCEAIAARLPDVGTACVPGAGHMLPLTHAQQLTDLIALNLDRS</sequence>
<name>A0ABS8YVH5_9RHOB</name>
<proteinExistence type="predicted"/>
<dbReference type="Pfam" id="PF12697">
    <property type="entry name" value="Abhydrolase_6"/>
    <property type="match status" value="1"/>
</dbReference>
<protein>
    <submittedName>
        <fullName evidence="2">Alpha/beta fold hydrolase</fullName>
    </submittedName>
</protein>